<organism evidence="1 2">
    <name type="scientific">Actinoplanes octamycinicus</name>
    <dbReference type="NCBI Taxonomy" id="135948"/>
    <lineage>
        <taxon>Bacteria</taxon>
        <taxon>Bacillati</taxon>
        <taxon>Actinomycetota</taxon>
        <taxon>Actinomycetes</taxon>
        <taxon>Micromonosporales</taxon>
        <taxon>Micromonosporaceae</taxon>
        <taxon>Actinoplanes</taxon>
    </lineage>
</organism>
<dbReference type="EMBL" id="JACHNB010000001">
    <property type="protein sequence ID" value="MBB4742158.1"/>
    <property type="molecule type" value="Genomic_DNA"/>
</dbReference>
<protein>
    <submittedName>
        <fullName evidence="1">Putative phosphodiesterase</fullName>
    </submittedName>
</protein>
<dbReference type="AlphaFoldDB" id="A0A7W7M9L9"/>
<name>A0A7W7M9L9_9ACTN</name>
<evidence type="ECO:0000313" key="2">
    <source>
        <dbReference type="Proteomes" id="UP000546162"/>
    </source>
</evidence>
<proteinExistence type="predicted"/>
<comment type="caution">
    <text evidence="1">The sequence shown here is derived from an EMBL/GenBank/DDBJ whole genome shotgun (WGS) entry which is preliminary data.</text>
</comment>
<gene>
    <name evidence="1" type="ORF">BJY16_005617</name>
</gene>
<evidence type="ECO:0000313" key="1">
    <source>
        <dbReference type="EMBL" id="MBB4742158.1"/>
    </source>
</evidence>
<reference evidence="1 2" key="1">
    <citation type="submission" date="2020-08" db="EMBL/GenBank/DDBJ databases">
        <title>Sequencing the genomes of 1000 actinobacteria strains.</title>
        <authorList>
            <person name="Klenk H.-P."/>
        </authorList>
    </citation>
    <scope>NUCLEOTIDE SEQUENCE [LARGE SCALE GENOMIC DNA]</scope>
    <source>
        <strain evidence="1 2">DSM 45809</strain>
    </source>
</reference>
<dbReference type="RefSeq" id="WP_185042564.1">
    <property type="nucleotide sequence ID" value="NZ_BAABFG010000005.1"/>
</dbReference>
<keyword evidence="2" id="KW-1185">Reference proteome</keyword>
<dbReference type="Proteomes" id="UP000546162">
    <property type="component" value="Unassembled WGS sequence"/>
</dbReference>
<sequence length="107" mass="11241">MPDRPEIVCICGSLRFADAMSAANRELTLAGAIVVAPGVFPHAEDHAVAESITDEQKAALGALHLRKIDLADRVLVVNPGGYVGESTSREIAYARAAGKPISFTDPV</sequence>
<accession>A0A7W7M9L9</accession>